<evidence type="ECO:0000256" key="1">
    <source>
        <dbReference type="SAM" id="SignalP"/>
    </source>
</evidence>
<feature type="signal peptide" evidence="1">
    <location>
        <begin position="1"/>
        <end position="27"/>
    </location>
</feature>
<comment type="caution">
    <text evidence="3">The sequence shown here is derived from an EMBL/GenBank/DDBJ whole genome shotgun (WGS) entry which is preliminary data.</text>
</comment>
<feature type="domain" description="SsuA/THI5-like" evidence="2">
    <location>
        <begin position="127"/>
        <end position="261"/>
    </location>
</feature>
<reference evidence="3" key="1">
    <citation type="journal article" date="2021" name="Front. Microbiol.">
        <title>Comprehensive Comparative Genomics and Phenotyping of Methylobacterium Species.</title>
        <authorList>
            <person name="Alessa O."/>
            <person name="Ogura Y."/>
            <person name="Fujitani Y."/>
            <person name="Takami H."/>
            <person name="Hayashi T."/>
            <person name="Sahin N."/>
            <person name="Tani A."/>
        </authorList>
    </citation>
    <scope>NUCLEOTIDE SEQUENCE</scope>
    <source>
        <strain evidence="3">KCTC 52305</strain>
    </source>
</reference>
<evidence type="ECO:0000313" key="4">
    <source>
        <dbReference type="Proteomes" id="UP001055167"/>
    </source>
</evidence>
<dbReference type="SUPFAM" id="SSF53850">
    <property type="entry name" value="Periplasmic binding protein-like II"/>
    <property type="match status" value="1"/>
</dbReference>
<gene>
    <name evidence="3" type="primary">ssuA_7</name>
    <name evidence="3" type="ORF">OPKNFCMD_6490</name>
</gene>
<dbReference type="EMBL" id="BPQH01000035">
    <property type="protein sequence ID" value="GJD53713.1"/>
    <property type="molecule type" value="Genomic_DNA"/>
</dbReference>
<dbReference type="Pfam" id="PF09084">
    <property type="entry name" value="NMT1"/>
    <property type="match status" value="1"/>
</dbReference>
<protein>
    <submittedName>
        <fullName evidence="3">Aliphatic sulfonates-binding protein</fullName>
    </submittedName>
</protein>
<evidence type="ECO:0000259" key="2">
    <source>
        <dbReference type="Pfam" id="PF09084"/>
    </source>
</evidence>
<name>A0ABQ4R7P1_9HYPH</name>
<dbReference type="Proteomes" id="UP001055167">
    <property type="component" value="Unassembled WGS sequence"/>
</dbReference>
<feature type="chain" id="PRO_5045205178" evidence="1">
    <location>
        <begin position="28"/>
        <end position="343"/>
    </location>
</feature>
<dbReference type="RefSeq" id="WP_203236317.1">
    <property type="nucleotide sequence ID" value="NZ_BPQH01000035.1"/>
</dbReference>
<proteinExistence type="predicted"/>
<keyword evidence="4" id="KW-1185">Reference proteome</keyword>
<dbReference type="InterPro" id="IPR006311">
    <property type="entry name" value="TAT_signal"/>
</dbReference>
<organism evidence="3 4">
    <name type="scientific">Methylobacterium crusticola</name>
    <dbReference type="NCBI Taxonomy" id="1697972"/>
    <lineage>
        <taxon>Bacteria</taxon>
        <taxon>Pseudomonadati</taxon>
        <taxon>Pseudomonadota</taxon>
        <taxon>Alphaproteobacteria</taxon>
        <taxon>Hyphomicrobiales</taxon>
        <taxon>Methylobacteriaceae</taxon>
        <taxon>Methylobacterium</taxon>
    </lineage>
</organism>
<reference evidence="3" key="2">
    <citation type="submission" date="2021-08" db="EMBL/GenBank/DDBJ databases">
        <authorList>
            <person name="Tani A."/>
            <person name="Ola A."/>
            <person name="Ogura Y."/>
            <person name="Katsura K."/>
            <person name="Hayashi T."/>
        </authorList>
    </citation>
    <scope>NUCLEOTIDE SEQUENCE</scope>
    <source>
        <strain evidence="3">KCTC 52305</strain>
    </source>
</reference>
<dbReference type="Gene3D" id="3.40.190.10">
    <property type="entry name" value="Periplasmic binding protein-like II"/>
    <property type="match status" value="2"/>
</dbReference>
<sequence>MPNLVTLSRRALLASALAVGLHSAARAEPPADAAPRTKLLVGFQDWTLPETVAASGVLAGAPYDIQWVVLPGPAAQLSALYSKAIDVGHMGDTSLIIEQGKAKTPWTAQTAPLQIVAGWRATNAKYPPIVTVGRVAAGVNTLADLKGRTWAYNFGGFNYLQYVLSTLKAGFGPKDYEPVQLADQNATSAAFLAGRVDGFSGSAIVVAEAVERGTAKVLVTSDDLDIPALNVLSARGDVLRDPAKKAALGDFLARVRRHWDWFAVNTATVETLLVEKLKQTPARARVSAEYLKASFQPLDDDLVRREQRIADVLFEAKAIPNKIDVAVEFTRDFNTATVPAAQN</sequence>
<dbReference type="PROSITE" id="PS51318">
    <property type="entry name" value="TAT"/>
    <property type="match status" value="1"/>
</dbReference>
<dbReference type="PANTHER" id="PTHR30024:SF48">
    <property type="entry name" value="ABC TRANSPORTER SUBSTRATE-BINDING PROTEIN"/>
    <property type="match status" value="1"/>
</dbReference>
<keyword evidence="1" id="KW-0732">Signal</keyword>
<accession>A0ABQ4R7P1</accession>
<dbReference type="PANTHER" id="PTHR30024">
    <property type="entry name" value="ALIPHATIC SULFONATES-BINDING PROTEIN-RELATED"/>
    <property type="match status" value="1"/>
</dbReference>
<evidence type="ECO:0000313" key="3">
    <source>
        <dbReference type="EMBL" id="GJD53713.1"/>
    </source>
</evidence>
<dbReference type="InterPro" id="IPR015168">
    <property type="entry name" value="SsuA/THI5"/>
</dbReference>